<organism evidence="12">
    <name type="scientific">Dendroctonus ponderosae</name>
    <name type="common">Mountain pine beetle</name>
    <dbReference type="NCBI Taxonomy" id="77166"/>
    <lineage>
        <taxon>Eukaryota</taxon>
        <taxon>Metazoa</taxon>
        <taxon>Ecdysozoa</taxon>
        <taxon>Arthropoda</taxon>
        <taxon>Hexapoda</taxon>
        <taxon>Insecta</taxon>
        <taxon>Pterygota</taxon>
        <taxon>Neoptera</taxon>
        <taxon>Endopterygota</taxon>
        <taxon>Coleoptera</taxon>
        <taxon>Polyphaga</taxon>
        <taxon>Cucujiformia</taxon>
        <taxon>Curculionidae</taxon>
        <taxon>Scolytinae</taxon>
        <taxon>Dendroctonus</taxon>
    </lineage>
</organism>
<sequence length="374" mass="41550">MTESHKFGSLSPITCHTWNKDRTQIAFSPNNQEVEVHQRNGNEWKLLDTLNQHDLRVMGIDWAPITNRIVTCAADRNAYVWTQDASGKWKPTLVLLRINRAATCVKWSPNENKFAVGSGARLISICYFESENDWWVSKHIKKPIRSTVSTLDWHPNNVLLATGSADYKLRIFSGFIKDIEKPPEPTPWGVKMPLGQLMAEYINCPGGGGWIHCVSFSPDGSKVVWVAHDSSINLADPTKGSGFIKLKTEFLPFLSCTWISPRSIVAAGHSCVPILYTVGANGQLVYGAKLDTSQKKESGGLSAMRMFHSLDKQARVETSDTNLDSIHQNAIYCVCIYGGDKSKANKISTSGLDGQLVIWDINSLERSIQGLKIE</sequence>
<dbReference type="InterPro" id="IPR001680">
    <property type="entry name" value="WD40_rpt"/>
</dbReference>
<dbReference type="HOGENOM" id="CLU_034396_1_0_1"/>
<dbReference type="Gene3D" id="2.130.10.10">
    <property type="entry name" value="YVTN repeat-like/Quinoprotein amine dehydrogenase"/>
    <property type="match status" value="1"/>
</dbReference>
<evidence type="ECO:0000256" key="8">
    <source>
        <dbReference type="ARBA" id="ARBA00023212"/>
    </source>
</evidence>
<dbReference type="PANTHER" id="PTHR10709">
    <property type="entry name" value="ACTIN-RELATED PROTEIN 2/3 COMPLEX SUBUNIT 1"/>
    <property type="match status" value="1"/>
</dbReference>
<feature type="repeat" description="WD" evidence="11">
    <location>
        <begin position="50"/>
        <end position="81"/>
    </location>
</feature>
<dbReference type="OrthoDB" id="406844at2759"/>
<name>J3JZG0_DENPD</name>
<dbReference type="PIRSF" id="PIRSF038093">
    <property type="entry name" value="ARP2/3_su1"/>
    <property type="match status" value="1"/>
</dbReference>
<evidence type="ECO:0000256" key="7">
    <source>
        <dbReference type="ARBA" id="ARBA00023203"/>
    </source>
</evidence>
<dbReference type="Proteomes" id="UP000019118">
    <property type="component" value="Unassembled WGS sequence"/>
</dbReference>
<dbReference type="GO" id="GO:0005634">
    <property type="term" value="C:nucleus"/>
    <property type="evidence" value="ECO:0007669"/>
    <property type="project" value="UniProtKB-SubCell"/>
</dbReference>
<dbReference type="SMART" id="SM00320">
    <property type="entry name" value="WD40"/>
    <property type="match status" value="5"/>
</dbReference>
<comment type="similarity">
    <text evidence="3 10">Belongs to the WD repeat ARPC1 family.</text>
</comment>
<dbReference type="InterPro" id="IPR011659">
    <property type="entry name" value="WD40"/>
</dbReference>
<protein>
    <recommendedName>
        <fullName evidence="10">Actin-related protein 2/3 complex subunit</fullName>
    </recommendedName>
</protein>
<evidence type="ECO:0000313" key="15">
    <source>
        <dbReference type="EnsemblMetazoa" id="XP_019769914.1"/>
    </source>
</evidence>
<dbReference type="InterPro" id="IPR017383">
    <property type="entry name" value="ARPC1"/>
</dbReference>
<dbReference type="InterPro" id="IPR015943">
    <property type="entry name" value="WD40/YVTN_repeat-like_dom_sf"/>
</dbReference>
<comment type="subcellular location">
    <subcellularLocation>
        <location evidence="2">Cytoplasm</location>
        <location evidence="2">Cytoskeleton</location>
    </subcellularLocation>
    <subcellularLocation>
        <location evidence="1">Nucleus</location>
    </subcellularLocation>
</comment>
<dbReference type="STRING" id="77166.J3JZG0"/>
<dbReference type="GO" id="GO:0051015">
    <property type="term" value="F:actin filament binding"/>
    <property type="evidence" value="ECO:0007669"/>
    <property type="project" value="TreeGrafter"/>
</dbReference>
<keyword evidence="4 10" id="KW-0963">Cytoplasm</keyword>
<dbReference type="Proteomes" id="UP000030742">
    <property type="component" value="Unassembled WGS sequence"/>
</dbReference>
<dbReference type="EMBL" id="KB632330">
    <property type="protein sequence ID" value="ERL92590.1"/>
    <property type="molecule type" value="Genomic_DNA"/>
</dbReference>
<evidence type="ECO:0000256" key="4">
    <source>
        <dbReference type="ARBA" id="ARBA00022490"/>
    </source>
</evidence>
<reference evidence="12" key="1">
    <citation type="journal article" date="2012" name="Insect Biochem. Mol. Biol.">
        <title>Transcriptome and full-length cDNA resources for the mountain pine beetle, Dendroctonus ponderosae Hopkins, a major insect pest of pine forests.</title>
        <authorList>
            <person name="Keeling C.I."/>
            <person name="Henderson H."/>
            <person name="Li M."/>
            <person name="Yuen M."/>
            <person name="Clark E.L."/>
            <person name="Fraser J.D."/>
            <person name="Huber D.P."/>
            <person name="Liao N.Y."/>
            <person name="Roderick Docking T."/>
            <person name="Birol I."/>
            <person name="Chan S.K."/>
            <person name="Taylor G.A."/>
            <person name="Palmquist D."/>
            <person name="Jones S.J."/>
            <person name="Bohlmann J."/>
        </authorList>
    </citation>
    <scope>NUCLEOTIDE SEQUENCE</scope>
    <source>
        <tissue evidence="12">Midgut and adhering fatbody of emerged adults of both sexes after feeding on lodgepole pine for up to 64 h</tissue>
    </source>
</reference>
<evidence type="ECO:0000313" key="12">
    <source>
        <dbReference type="EMBL" id="AEE63599.1"/>
    </source>
</evidence>
<dbReference type="Pfam" id="PF00400">
    <property type="entry name" value="WD40"/>
    <property type="match status" value="2"/>
</dbReference>
<dbReference type="EMBL" id="BT128642">
    <property type="protein sequence ID" value="AEE63599.1"/>
    <property type="molecule type" value="mRNA"/>
</dbReference>
<evidence type="ECO:0000313" key="16">
    <source>
        <dbReference type="Proteomes" id="UP000019118"/>
    </source>
</evidence>
<dbReference type="AlphaFoldDB" id="J3JZG0"/>
<dbReference type="Pfam" id="PF07676">
    <property type="entry name" value="PD40"/>
    <property type="match status" value="1"/>
</dbReference>
<keyword evidence="9" id="KW-0539">Nucleus</keyword>
<dbReference type="GO" id="GO:0034314">
    <property type="term" value="P:Arp2/3 complex-mediated actin nucleation"/>
    <property type="evidence" value="ECO:0007669"/>
    <property type="project" value="UniProtKB-UniRule"/>
</dbReference>
<keyword evidence="8 10" id="KW-0206">Cytoskeleton</keyword>
<gene>
    <name evidence="15" type="primary">109544263</name>
    <name evidence="14" type="ORF">D910_09903</name>
    <name evidence="13" type="ORF">YQE_11856</name>
</gene>
<dbReference type="PROSITE" id="PS50082">
    <property type="entry name" value="WD_REPEATS_2"/>
    <property type="match status" value="1"/>
</dbReference>
<keyword evidence="6" id="KW-0677">Repeat</keyword>
<evidence type="ECO:0000256" key="6">
    <source>
        <dbReference type="ARBA" id="ARBA00022737"/>
    </source>
</evidence>
<dbReference type="GO" id="GO:0005885">
    <property type="term" value="C:Arp2/3 protein complex"/>
    <property type="evidence" value="ECO:0007669"/>
    <property type="project" value="UniProtKB-UniRule"/>
</dbReference>
<evidence type="ECO:0000256" key="2">
    <source>
        <dbReference type="ARBA" id="ARBA00004245"/>
    </source>
</evidence>
<dbReference type="FunFam" id="2.130.10.10:FF:000030">
    <property type="entry name" value="Actin-related protein 2/3 complex subunit"/>
    <property type="match status" value="1"/>
</dbReference>
<evidence type="ECO:0000256" key="10">
    <source>
        <dbReference type="PIRNR" id="PIRNR038093"/>
    </source>
</evidence>
<evidence type="ECO:0000313" key="17">
    <source>
        <dbReference type="Proteomes" id="UP000030742"/>
    </source>
</evidence>
<dbReference type="PANTHER" id="PTHR10709:SF2">
    <property type="entry name" value="ACTIN-RELATED PROTEIN 2_3 COMPLEX SUBUNIT"/>
    <property type="match status" value="1"/>
</dbReference>
<evidence type="ECO:0000313" key="14">
    <source>
        <dbReference type="EMBL" id="ERL92590.1"/>
    </source>
</evidence>
<dbReference type="EMBL" id="KB741269">
    <property type="protein sequence ID" value="ENN71437.1"/>
    <property type="molecule type" value="Genomic_DNA"/>
</dbReference>
<accession>J3JZG0</accession>
<dbReference type="SUPFAM" id="SSF50978">
    <property type="entry name" value="WD40 repeat-like"/>
    <property type="match status" value="1"/>
</dbReference>
<comment type="function">
    <text evidence="10">Functions as component of the Arp2/3 complex which is involved in regulation of actin polymerization and together with an activating nucleation-promoting factor (NPF) mediates the formation of branched actin networks.</text>
</comment>
<evidence type="ECO:0000256" key="11">
    <source>
        <dbReference type="PROSITE-ProRule" id="PRU00221"/>
    </source>
</evidence>
<dbReference type="InterPro" id="IPR036322">
    <property type="entry name" value="WD40_repeat_dom_sf"/>
</dbReference>
<dbReference type="EnsemblMetazoa" id="XM_019914355.1">
    <property type="protein sequence ID" value="XP_019769914.1"/>
    <property type="gene ID" value="LOC109544263"/>
</dbReference>
<evidence type="ECO:0000256" key="3">
    <source>
        <dbReference type="ARBA" id="ARBA00006260"/>
    </source>
</evidence>
<reference evidence="15" key="3">
    <citation type="submission" date="2024-08" db="UniProtKB">
        <authorList>
            <consortium name="EnsemblMetazoa"/>
        </authorList>
    </citation>
    <scope>IDENTIFICATION</scope>
</reference>
<reference evidence="16 17" key="2">
    <citation type="journal article" date="2013" name="Genome Biol.">
        <title>Draft genome of the mountain pine beetle, Dendroctonus ponderosae Hopkins, a major forest pest.</title>
        <authorList>
            <person name="Keeling C.I."/>
            <person name="Yuen M.M."/>
            <person name="Liao N.Y."/>
            <person name="Docking T.R."/>
            <person name="Chan S.K."/>
            <person name="Taylor G.A."/>
            <person name="Palmquist D.L."/>
            <person name="Jackman S.D."/>
            <person name="Nguyen A."/>
            <person name="Li M."/>
            <person name="Henderson H."/>
            <person name="Janes J.K."/>
            <person name="Zhao Y."/>
            <person name="Pandoh P."/>
            <person name="Moore R."/>
            <person name="Sperling F.A."/>
            <person name="Huber D.P."/>
            <person name="Birol I."/>
            <person name="Jones S.J."/>
            <person name="Bohlmann J."/>
        </authorList>
    </citation>
    <scope>NUCLEOTIDE SEQUENCE</scope>
</reference>
<evidence type="ECO:0000256" key="9">
    <source>
        <dbReference type="ARBA" id="ARBA00023242"/>
    </source>
</evidence>
<evidence type="ECO:0000256" key="1">
    <source>
        <dbReference type="ARBA" id="ARBA00004123"/>
    </source>
</evidence>
<proteinExistence type="evidence at transcript level"/>
<keyword evidence="7 10" id="KW-0009">Actin-binding</keyword>
<evidence type="ECO:0000313" key="13">
    <source>
        <dbReference type="EMBL" id="ENN71437.1"/>
    </source>
</evidence>
<evidence type="ECO:0000256" key="5">
    <source>
        <dbReference type="ARBA" id="ARBA00022574"/>
    </source>
</evidence>
<keyword evidence="16" id="KW-1185">Reference proteome</keyword>
<dbReference type="KEGG" id="dpa:109544263"/>
<keyword evidence="5 11" id="KW-0853">WD repeat</keyword>
<dbReference type="OMA" id="YVWEPSP"/>